<evidence type="ECO:0000259" key="3">
    <source>
        <dbReference type="SMART" id="SM00062"/>
    </source>
</evidence>
<gene>
    <name evidence="4" type="ORF">O1G21_14860</name>
</gene>
<dbReference type="InterPro" id="IPR006311">
    <property type="entry name" value="TAT_signal"/>
</dbReference>
<evidence type="ECO:0000256" key="1">
    <source>
        <dbReference type="ARBA" id="ARBA00022729"/>
    </source>
</evidence>
<evidence type="ECO:0000313" key="4">
    <source>
        <dbReference type="EMBL" id="WBP86993.1"/>
    </source>
</evidence>
<proteinExistence type="predicted"/>
<dbReference type="Pfam" id="PF00497">
    <property type="entry name" value="SBP_bac_3"/>
    <property type="match status" value="1"/>
</dbReference>
<organism evidence="4 5">
    <name type="scientific">Kitasatospora cathayae</name>
    <dbReference type="NCBI Taxonomy" id="3004092"/>
    <lineage>
        <taxon>Bacteria</taxon>
        <taxon>Bacillati</taxon>
        <taxon>Actinomycetota</taxon>
        <taxon>Actinomycetes</taxon>
        <taxon>Kitasatosporales</taxon>
        <taxon>Streptomycetaceae</taxon>
        <taxon>Kitasatospora</taxon>
    </lineage>
</organism>
<feature type="domain" description="Solute-binding protein family 3/N-terminal" evidence="3">
    <location>
        <begin position="79"/>
        <end position="311"/>
    </location>
</feature>
<dbReference type="PROSITE" id="PS51318">
    <property type="entry name" value="TAT"/>
    <property type="match status" value="1"/>
</dbReference>
<protein>
    <submittedName>
        <fullName evidence="4">ABC transporter substrate-binding protein</fullName>
    </submittedName>
</protein>
<dbReference type="SMART" id="SM00062">
    <property type="entry name" value="PBPb"/>
    <property type="match status" value="1"/>
</dbReference>
<sequence>MSLPRRALVTAAGALAAALVLAGCGSGATGASAELAPAKGSTAPNGTVVNLSPEQNRVTTPKVEAIAALVPEEIRRRGTLKIVDSLGTTPPLDFYADDDRTIIGVEPDIASLVGNVLGLKVEFNPVSWENIFVGLDSGKYDAGLSNITVTEERKEKYDFATYRLDVLGFEAKKGSGIKVTGPKDLAGRSVGVSTGTNQEKLLIAWSEENVRSGLKPIDIKYFSGTEYYLALSSGRIDVFTGPDPSLAFHAVQTGETEVVGTYSGGGADVLGKIGATTRKDNGLVRALNEALNEVIRNGTYGQVLKRWGLETEAVQTSEINPPGLPKPKP</sequence>
<dbReference type="CDD" id="cd01004">
    <property type="entry name" value="PBP2_MidA_like"/>
    <property type="match status" value="1"/>
</dbReference>
<dbReference type="PANTHER" id="PTHR35936">
    <property type="entry name" value="MEMBRANE-BOUND LYTIC MUREIN TRANSGLYCOSYLASE F"/>
    <property type="match status" value="1"/>
</dbReference>
<dbReference type="PANTHER" id="PTHR35936:SF17">
    <property type="entry name" value="ARGININE-BINDING EXTRACELLULAR PROTEIN ARTP"/>
    <property type="match status" value="1"/>
</dbReference>
<dbReference type="InterPro" id="IPR001638">
    <property type="entry name" value="Solute-binding_3/MltF_N"/>
</dbReference>
<keyword evidence="1 2" id="KW-0732">Signal</keyword>
<accession>A0ABY7Q2X1</accession>
<name>A0ABY7Q2X1_9ACTN</name>
<dbReference type="EMBL" id="CP115450">
    <property type="protein sequence ID" value="WBP86993.1"/>
    <property type="molecule type" value="Genomic_DNA"/>
</dbReference>
<keyword evidence="5" id="KW-1185">Reference proteome</keyword>
<dbReference type="Proteomes" id="UP001212821">
    <property type="component" value="Chromosome"/>
</dbReference>
<feature type="signal peptide" evidence="2">
    <location>
        <begin position="1"/>
        <end position="22"/>
    </location>
</feature>
<dbReference type="SUPFAM" id="SSF53850">
    <property type="entry name" value="Periplasmic binding protein-like II"/>
    <property type="match status" value="1"/>
</dbReference>
<evidence type="ECO:0000313" key="5">
    <source>
        <dbReference type="Proteomes" id="UP001212821"/>
    </source>
</evidence>
<dbReference type="RefSeq" id="WP_270144062.1">
    <property type="nucleotide sequence ID" value="NZ_CP115450.1"/>
</dbReference>
<feature type="chain" id="PRO_5045544082" evidence="2">
    <location>
        <begin position="23"/>
        <end position="329"/>
    </location>
</feature>
<dbReference type="PROSITE" id="PS51257">
    <property type="entry name" value="PROKAR_LIPOPROTEIN"/>
    <property type="match status" value="1"/>
</dbReference>
<reference evidence="5" key="1">
    <citation type="submission" date="2022-12" db="EMBL/GenBank/DDBJ databases">
        <authorList>
            <person name="Mo P."/>
        </authorList>
    </citation>
    <scope>NUCLEOTIDE SEQUENCE [LARGE SCALE GENOMIC DNA]</scope>
    <source>
        <strain evidence="5">HUAS 3-15</strain>
    </source>
</reference>
<dbReference type="Gene3D" id="3.40.190.10">
    <property type="entry name" value="Periplasmic binding protein-like II"/>
    <property type="match status" value="2"/>
</dbReference>
<evidence type="ECO:0000256" key="2">
    <source>
        <dbReference type="SAM" id="SignalP"/>
    </source>
</evidence>